<feature type="repeat" description="TPR" evidence="3">
    <location>
        <begin position="133"/>
        <end position="166"/>
    </location>
</feature>
<organism evidence="4 5">
    <name type="scientific">Roseobacter fucihabitans</name>
    <dbReference type="NCBI Taxonomy" id="1537242"/>
    <lineage>
        <taxon>Bacteria</taxon>
        <taxon>Pseudomonadati</taxon>
        <taxon>Pseudomonadota</taxon>
        <taxon>Alphaproteobacteria</taxon>
        <taxon>Rhodobacterales</taxon>
        <taxon>Roseobacteraceae</taxon>
        <taxon>Roseobacter</taxon>
    </lineage>
</organism>
<accession>A0ABZ2BV67</accession>
<dbReference type="InterPro" id="IPR011990">
    <property type="entry name" value="TPR-like_helical_dom_sf"/>
</dbReference>
<name>A0ABZ2BV67_9RHOB</name>
<evidence type="ECO:0000256" key="2">
    <source>
        <dbReference type="ARBA" id="ARBA00022803"/>
    </source>
</evidence>
<evidence type="ECO:0000313" key="4">
    <source>
        <dbReference type="EMBL" id="WVX49365.1"/>
    </source>
</evidence>
<keyword evidence="1" id="KW-0677">Repeat</keyword>
<dbReference type="PANTHER" id="PTHR45831">
    <property type="entry name" value="LD24721P"/>
    <property type="match status" value="1"/>
</dbReference>
<evidence type="ECO:0000256" key="3">
    <source>
        <dbReference type="PROSITE-ProRule" id="PRU00339"/>
    </source>
</evidence>
<proteinExistence type="predicted"/>
<dbReference type="SMART" id="SM00028">
    <property type="entry name" value="TPR"/>
    <property type="match status" value="3"/>
</dbReference>
<protein>
    <recommendedName>
        <fullName evidence="6">TPR domain protein</fullName>
    </recommendedName>
</protein>
<feature type="repeat" description="TPR" evidence="3">
    <location>
        <begin position="99"/>
        <end position="132"/>
    </location>
</feature>
<dbReference type="PROSITE" id="PS50005">
    <property type="entry name" value="TPR"/>
    <property type="match status" value="2"/>
</dbReference>
<dbReference type="InterPro" id="IPR019734">
    <property type="entry name" value="TPR_rpt"/>
</dbReference>
<evidence type="ECO:0000256" key="1">
    <source>
        <dbReference type="ARBA" id="ARBA00022737"/>
    </source>
</evidence>
<dbReference type="Proteomes" id="UP001318682">
    <property type="component" value="Chromosome"/>
</dbReference>
<evidence type="ECO:0008006" key="6">
    <source>
        <dbReference type="Google" id="ProtNLM"/>
    </source>
</evidence>
<reference evidence="5" key="2">
    <citation type="submission" date="2024-01" db="EMBL/GenBank/DDBJ databases">
        <title>Roseobacter fucihabitans sp. nov., isolated from the brown alga Fucus spiralis.</title>
        <authorList>
            <person name="Hahnke S."/>
            <person name="Berger M."/>
            <person name="Schlingloff A."/>
            <person name="Athale I."/>
            <person name="Neumann-Schaal M."/>
            <person name="Adenaya A."/>
            <person name="Poehlein A."/>
            <person name="Daniel R."/>
            <person name="Pertersen J."/>
            <person name="Brinkhoff T."/>
        </authorList>
    </citation>
    <scope>NUCLEOTIDE SEQUENCE [LARGE SCALE GENOMIC DNA]</scope>
    <source>
        <strain evidence="5">B14</strain>
    </source>
</reference>
<dbReference type="Pfam" id="PF13432">
    <property type="entry name" value="TPR_16"/>
    <property type="match status" value="1"/>
</dbReference>
<keyword evidence="5" id="KW-1185">Reference proteome</keyword>
<evidence type="ECO:0000313" key="5">
    <source>
        <dbReference type="Proteomes" id="UP001318682"/>
    </source>
</evidence>
<dbReference type="EMBL" id="CP143423">
    <property type="protein sequence ID" value="WVX49365.1"/>
    <property type="molecule type" value="Genomic_DNA"/>
</dbReference>
<sequence length="185" mass="20468">MTLNRAFLKSIVTAFLVLLYSVAPLHAQQSQESLLEELRAAPESQADRLDRELNILWDRSGSPAMDLLLTRGRKAMEAKENAKAIDHLTALTDHAPEFAEGWHARATAYYQAGLYGPALADLERALALNPNNYNAIFGLGVMLQEFGDLERAGDAFEHVLALHPHHESAKGAMEQLKQNGIGRRL</sequence>
<dbReference type="SUPFAM" id="SSF48452">
    <property type="entry name" value="TPR-like"/>
    <property type="match status" value="1"/>
</dbReference>
<dbReference type="InterPro" id="IPR047150">
    <property type="entry name" value="SGT"/>
</dbReference>
<gene>
    <name evidence="4" type="ORF">ROLI_024580</name>
</gene>
<dbReference type="Gene3D" id="1.25.40.10">
    <property type="entry name" value="Tetratricopeptide repeat domain"/>
    <property type="match status" value="1"/>
</dbReference>
<reference evidence="4 5" key="1">
    <citation type="submission" date="2015-07" db="EMBL/GenBank/DDBJ databases">
        <authorList>
            <person name="Voget S."/>
            <person name="Dogs M."/>
            <person name="Brinkhoff T.H."/>
            <person name="Daniel R."/>
        </authorList>
    </citation>
    <scope>NUCLEOTIDE SEQUENCE [LARGE SCALE GENOMIC DNA]</scope>
    <source>
        <strain evidence="4 5">B14</strain>
    </source>
</reference>
<keyword evidence="2 3" id="KW-0802">TPR repeat</keyword>
<dbReference type="PANTHER" id="PTHR45831:SF2">
    <property type="entry name" value="LD24721P"/>
    <property type="match status" value="1"/>
</dbReference>